<keyword evidence="3" id="KW-0479">Metal-binding</keyword>
<organism evidence="16">
    <name type="scientific">Taenia asiatica</name>
    <name type="common">Asian tapeworm</name>
    <dbReference type="NCBI Taxonomy" id="60517"/>
    <lineage>
        <taxon>Eukaryota</taxon>
        <taxon>Metazoa</taxon>
        <taxon>Spiralia</taxon>
        <taxon>Lophotrochozoa</taxon>
        <taxon>Platyhelminthes</taxon>
        <taxon>Cestoda</taxon>
        <taxon>Eucestoda</taxon>
        <taxon>Cyclophyllidea</taxon>
        <taxon>Taeniidae</taxon>
        <taxon>Taenia</taxon>
    </lineage>
</organism>
<evidence type="ECO:0000256" key="12">
    <source>
        <dbReference type="SAM" id="MobiDB-lite"/>
    </source>
</evidence>
<evidence type="ECO:0000256" key="8">
    <source>
        <dbReference type="ARBA" id="ARBA00023125"/>
    </source>
</evidence>
<reference evidence="16" key="1">
    <citation type="submission" date="2017-02" db="UniProtKB">
        <authorList>
            <consortium name="WormBaseParasite"/>
        </authorList>
    </citation>
    <scope>IDENTIFICATION</scope>
</reference>
<dbReference type="WBParaSite" id="TASK_0000262201-mRNA-1">
    <property type="protein sequence ID" value="TASK_0000262201-mRNA-1"/>
    <property type="gene ID" value="TASK_0000262201"/>
</dbReference>
<feature type="domain" description="C2H2-type" evidence="13">
    <location>
        <begin position="255"/>
        <end position="282"/>
    </location>
</feature>
<gene>
    <name evidence="14" type="ORF">TASK_LOCUS2623</name>
</gene>
<keyword evidence="5 11" id="KW-0863">Zinc-finger</keyword>
<evidence type="ECO:0000256" key="3">
    <source>
        <dbReference type="ARBA" id="ARBA00022723"/>
    </source>
</evidence>
<evidence type="ECO:0000313" key="15">
    <source>
        <dbReference type="Proteomes" id="UP000282613"/>
    </source>
</evidence>
<dbReference type="GO" id="GO:0000981">
    <property type="term" value="F:DNA-binding transcription factor activity, RNA polymerase II-specific"/>
    <property type="evidence" value="ECO:0007669"/>
    <property type="project" value="TreeGrafter"/>
</dbReference>
<dbReference type="GO" id="GO:0042802">
    <property type="term" value="F:identical protein binding"/>
    <property type="evidence" value="ECO:0007669"/>
    <property type="project" value="UniProtKB-ARBA"/>
</dbReference>
<proteinExistence type="inferred from homology"/>
<dbReference type="FunFam" id="3.30.160.60:FF:000508">
    <property type="entry name" value="Myeloid zinc finger 1"/>
    <property type="match status" value="1"/>
</dbReference>
<evidence type="ECO:0000256" key="10">
    <source>
        <dbReference type="ARBA" id="ARBA00023242"/>
    </source>
</evidence>
<name>A0A0R3VYX8_TAEAS</name>
<reference evidence="14 15" key="2">
    <citation type="submission" date="2018-11" db="EMBL/GenBank/DDBJ databases">
        <authorList>
            <consortium name="Pathogen Informatics"/>
        </authorList>
    </citation>
    <scope>NUCLEOTIDE SEQUENCE [LARGE SCALE GENOMIC DNA]</scope>
</reference>
<evidence type="ECO:0000256" key="1">
    <source>
        <dbReference type="ARBA" id="ARBA00004123"/>
    </source>
</evidence>
<dbReference type="PROSITE" id="PS00028">
    <property type="entry name" value="ZINC_FINGER_C2H2_1"/>
    <property type="match status" value="3"/>
</dbReference>
<feature type="compositionally biased region" description="Low complexity" evidence="12">
    <location>
        <begin position="45"/>
        <end position="55"/>
    </location>
</feature>
<comment type="similarity">
    <text evidence="2">Belongs to the krueppel C2H2-type zinc-finger protein family.</text>
</comment>
<dbReference type="GO" id="GO:0000978">
    <property type="term" value="F:RNA polymerase II cis-regulatory region sequence-specific DNA binding"/>
    <property type="evidence" value="ECO:0007669"/>
    <property type="project" value="TreeGrafter"/>
</dbReference>
<dbReference type="SMART" id="SM00355">
    <property type="entry name" value="ZnF_C2H2"/>
    <property type="match status" value="3"/>
</dbReference>
<protein>
    <submittedName>
        <fullName evidence="16">Zinc finger protein</fullName>
    </submittedName>
</protein>
<dbReference type="InterPro" id="IPR013087">
    <property type="entry name" value="Znf_C2H2_type"/>
</dbReference>
<evidence type="ECO:0000256" key="2">
    <source>
        <dbReference type="ARBA" id="ARBA00006991"/>
    </source>
</evidence>
<dbReference type="Gene3D" id="3.30.160.60">
    <property type="entry name" value="Classic Zinc Finger"/>
    <property type="match status" value="2"/>
</dbReference>
<accession>A0A0R3VYX8</accession>
<keyword evidence="7" id="KW-0805">Transcription regulation</keyword>
<sequence>MLLLISLDFSIAELLKPSPAAQLSPELSSLGAKDESMQDCNSKHSTSIDLPSISPSSSSASALNYSISSKEHTSASSISQSEHEGSGQALASDCTTLSSSCPHISLPNSAIAQVQTLPQPFDLPIYYGVSMPHHIHLNRPQTPPSRINMTTSNYPHFCSNLHSPILFSKQSTSTTKSLVKTTVNDFEFSTAQGSTSNSDSKVIENSMNDSSVAFLISSRKENEEEQKLWQCPVCKRTYSGSASLRMHKQSHSRPWKCNTCGMAFSRKWILEVHERRHTGERPFICPVCQHSFTDRSNLRRHMQTHIKVKRCRRPQCP</sequence>
<dbReference type="GO" id="GO:0008270">
    <property type="term" value="F:zinc ion binding"/>
    <property type="evidence" value="ECO:0007669"/>
    <property type="project" value="UniProtKB-KW"/>
</dbReference>
<keyword evidence="10" id="KW-0539">Nucleus</keyword>
<dbReference type="OrthoDB" id="6077919at2759"/>
<dbReference type="GO" id="GO:0005634">
    <property type="term" value="C:nucleus"/>
    <property type="evidence" value="ECO:0007669"/>
    <property type="project" value="UniProtKB-SubCell"/>
</dbReference>
<dbReference type="AlphaFoldDB" id="A0A0R3VYX8"/>
<dbReference type="Pfam" id="PF12874">
    <property type="entry name" value="zf-met"/>
    <property type="match status" value="1"/>
</dbReference>
<dbReference type="PANTHER" id="PTHR23235">
    <property type="entry name" value="KRUEPPEL-LIKE TRANSCRIPTION FACTOR"/>
    <property type="match status" value="1"/>
</dbReference>
<feature type="domain" description="C2H2-type" evidence="13">
    <location>
        <begin position="283"/>
        <end position="310"/>
    </location>
</feature>
<evidence type="ECO:0000256" key="5">
    <source>
        <dbReference type="ARBA" id="ARBA00022771"/>
    </source>
</evidence>
<evidence type="ECO:0000313" key="14">
    <source>
        <dbReference type="EMBL" id="VDK25674.1"/>
    </source>
</evidence>
<feature type="domain" description="C2H2-type" evidence="13">
    <location>
        <begin position="229"/>
        <end position="256"/>
    </location>
</feature>
<dbReference type="InterPro" id="IPR036236">
    <property type="entry name" value="Znf_C2H2_sf"/>
</dbReference>
<evidence type="ECO:0000259" key="13">
    <source>
        <dbReference type="PROSITE" id="PS50157"/>
    </source>
</evidence>
<dbReference type="PROSITE" id="PS50157">
    <property type="entry name" value="ZINC_FINGER_C2H2_2"/>
    <property type="match status" value="3"/>
</dbReference>
<evidence type="ECO:0000256" key="7">
    <source>
        <dbReference type="ARBA" id="ARBA00023015"/>
    </source>
</evidence>
<dbReference type="STRING" id="60517.A0A0R3VYX8"/>
<evidence type="ECO:0000256" key="9">
    <source>
        <dbReference type="ARBA" id="ARBA00023163"/>
    </source>
</evidence>
<dbReference type="EMBL" id="UYRS01002236">
    <property type="protein sequence ID" value="VDK25674.1"/>
    <property type="molecule type" value="Genomic_DNA"/>
</dbReference>
<evidence type="ECO:0000313" key="16">
    <source>
        <dbReference type="WBParaSite" id="TASK_0000262201-mRNA-1"/>
    </source>
</evidence>
<keyword evidence="4" id="KW-0677">Repeat</keyword>
<dbReference type="Pfam" id="PF00096">
    <property type="entry name" value="zf-C2H2"/>
    <property type="match status" value="2"/>
</dbReference>
<evidence type="ECO:0000256" key="4">
    <source>
        <dbReference type="ARBA" id="ARBA00022737"/>
    </source>
</evidence>
<evidence type="ECO:0000256" key="6">
    <source>
        <dbReference type="ARBA" id="ARBA00022833"/>
    </source>
</evidence>
<dbReference type="Proteomes" id="UP000282613">
    <property type="component" value="Unassembled WGS sequence"/>
</dbReference>
<keyword evidence="15" id="KW-1185">Reference proteome</keyword>
<keyword evidence="9" id="KW-0804">Transcription</keyword>
<keyword evidence="8" id="KW-0238">DNA-binding</keyword>
<comment type="subcellular location">
    <subcellularLocation>
        <location evidence="1">Nucleus</location>
    </subcellularLocation>
</comment>
<feature type="region of interest" description="Disordered" evidence="12">
    <location>
        <begin position="23"/>
        <end position="55"/>
    </location>
</feature>
<dbReference type="FunFam" id="3.30.160.60:FF:000060">
    <property type="entry name" value="zinc finger protein 436"/>
    <property type="match status" value="1"/>
</dbReference>
<dbReference type="SUPFAM" id="SSF57667">
    <property type="entry name" value="beta-beta-alpha zinc fingers"/>
    <property type="match status" value="2"/>
</dbReference>
<dbReference type="PANTHER" id="PTHR23235:SF176">
    <property type="entry name" value="C2H2-TYPE DOMAIN-CONTAINING PROTEIN"/>
    <property type="match status" value="1"/>
</dbReference>
<evidence type="ECO:0000256" key="11">
    <source>
        <dbReference type="PROSITE-ProRule" id="PRU00042"/>
    </source>
</evidence>
<keyword evidence="6" id="KW-0862">Zinc</keyword>